<feature type="domain" description="MLLE-like" evidence="2">
    <location>
        <begin position="170"/>
        <end position="227"/>
    </location>
</feature>
<accession>A0AAD8TAX5</accession>
<dbReference type="AlphaFoldDB" id="A0AAD8TAX5"/>
<dbReference type="InterPro" id="IPR056623">
    <property type="entry name" value="MLLE_2"/>
</dbReference>
<name>A0AAD8TAX5_LOLMU</name>
<sequence>MEVSEEAAAKLDNGNTSEAGDEEPEEDRMSTGLSGRPLNALSSYEKPKKCKYGGKRKRVESSCQSLDMFKDSSQHVNTMAEAVELFKDVHRHFQSVVQHASSMAAAMETFKDAYTQFQSVVQNVSTTTSAMERFKDAHDHFQSITQSASTAAAVTECHTDLQEKLAPEVPQQNARVRAIAEMQKLGFTGSEVVNAATVFAREPNQMGMFLALPEIYRREYIQRMLNGGQSLQF</sequence>
<dbReference type="Pfam" id="PF23950">
    <property type="entry name" value="MLLE_2"/>
    <property type="match status" value="1"/>
</dbReference>
<dbReference type="Proteomes" id="UP001231189">
    <property type="component" value="Unassembled WGS sequence"/>
</dbReference>
<comment type="caution">
    <text evidence="3">The sequence shown here is derived from an EMBL/GenBank/DDBJ whole genome shotgun (WGS) entry which is preliminary data.</text>
</comment>
<evidence type="ECO:0000313" key="4">
    <source>
        <dbReference type="Proteomes" id="UP001231189"/>
    </source>
</evidence>
<reference evidence="3" key="1">
    <citation type="submission" date="2023-07" db="EMBL/GenBank/DDBJ databases">
        <title>A chromosome-level genome assembly of Lolium multiflorum.</title>
        <authorList>
            <person name="Chen Y."/>
            <person name="Copetti D."/>
            <person name="Kolliker R."/>
            <person name="Studer B."/>
        </authorList>
    </citation>
    <scope>NUCLEOTIDE SEQUENCE</scope>
    <source>
        <strain evidence="3">02402/16</strain>
        <tissue evidence="3">Leaf</tissue>
    </source>
</reference>
<gene>
    <name evidence="3" type="ORF">QYE76_039186</name>
</gene>
<keyword evidence="4" id="KW-1185">Reference proteome</keyword>
<evidence type="ECO:0000259" key="2">
    <source>
        <dbReference type="Pfam" id="PF23950"/>
    </source>
</evidence>
<protein>
    <recommendedName>
        <fullName evidence="2">MLLE-like domain-containing protein</fullName>
    </recommendedName>
</protein>
<proteinExistence type="predicted"/>
<organism evidence="3 4">
    <name type="scientific">Lolium multiflorum</name>
    <name type="common">Italian ryegrass</name>
    <name type="synonym">Lolium perenne subsp. multiflorum</name>
    <dbReference type="NCBI Taxonomy" id="4521"/>
    <lineage>
        <taxon>Eukaryota</taxon>
        <taxon>Viridiplantae</taxon>
        <taxon>Streptophyta</taxon>
        <taxon>Embryophyta</taxon>
        <taxon>Tracheophyta</taxon>
        <taxon>Spermatophyta</taxon>
        <taxon>Magnoliopsida</taxon>
        <taxon>Liliopsida</taxon>
        <taxon>Poales</taxon>
        <taxon>Poaceae</taxon>
        <taxon>BOP clade</taxon>
        <taxon>Pooideae</taxon>
        <taxon>Poodae</taxon>
        <taxon>Poeae</taxon>
        <taxon>Poeae Chloroplast Group 2 (Poeae type)</taxon>
        <taxon>Loliodinae</taxon>
        <taxon>Loliinae</taxon>
        <taxon>Lolium</taxon>
    </lineage>
</organism>
<evidence type="ECO:0000256" key="1">
    <source>
        <dbReference type="SAM" id="MobiDB-lite"/>
    </source>
</evidence>
<feature type="region of interest" description="Disordered" evidence="1">
    <location>
        <begin position="1"/>
        <end position="45"/>
    </location>
</feature>
<evidence type="ECO:0000313" key="3">
    <source>
        <dbReference type="EMBL" id="KAK1678338.1"/>
    </source>
</evidence>
<dbReference type="PANTHER" id="PTHR46250">
    <property type="entry name" value="MYB/SANT-LIKE DNA-BINDING DOMAIN PROTEIN-RELATED"/>
    <property type="match status" value="1"/>
</dbReference>
<dbReference type="EMBL" id="JAUUTY010000002">
    <property type="protein sequence ID" value="KAK1678338.1"/>
    <property type="molecule type" value="Genomic_DNA"/>
</dbReference>
<dbReference type="PANTHER" id="PTHR46250:SF1">
    <property type="entry name" value="OS07G0647600 PROTEIN"/>
    <property type="match status" value="1"/>
</dbReference>